<reference evidence="3" key="1">
    <citation type="submission" date="2022-11" db="EMBL/GenBank/DDBJ databases">
        <title>Centuries of genome instability and evolution in soft-shell clam transmissible cancer (bioRxiv).</title>
        <authorList>
            <person name="Hart S.F.M."/>
            <person name="Yonemitsu M.A."/>
            <person name="Giersch R.M."/>
            <person name="Beal B.F."/>
            <person name="Arriagada G."/>
            <person name="Davis B.W."/>
            <person name="Ostrander E.A."/>
            <person name="Goff S.P."/>
            <person name="Metzger M.J."/>
        </authorList>
    </citation>
    <scope>NUCLEOTIDE SEQUENCE</scope>
    <source>
        <strain evidence="3">MELC-2E11</strain>
        <tissue evidence="3">Siphon/mantle</tissue>
    </source>
</reference>
<evidence type="ECO:0000313" key="4">
    <source>
        <dbReference type="Proteomes" id="UP001164746"/>
    </source>
</evidence>
<keyword evidence="1" id="KW-0812">Transmembrane</keyword>
<dbReference type="Gene3D" id="1.10.8.60">
    <property type="match status" value="1"/>
</dbReference>
<dbReference type="PANTHER" id="PTHR48102">
    <property type="entry name" value="ATP-DEPENDENT CLP PROTEASE ATP-BINDING SUBUNIT CLPX-LIKE, MITOCHONDRIAL-RELATED"/>
    <property type="match status" value="1"/>
</dbReference>
<dbReference type="Pfam" id="PF07724">
    <property type="entry name" value="AAA_2"/>
    <property type="match status" value="1"/>
</dbReference>
<dbReference type="Proteomes" id="UP001164746">
    <property type="component" value="Chromosome 3"/>
</dbReference>
<name>A0ABY7E0V1_MYAAR</name>
<dbReference type="InterPro" id="IPR003959">
    <property type="entry name" value="ATPase_AAA_core"/>
</dbReference>
<dbReference type="PANTHER" id="PTHR48102:SF7">
    <property type="entry name" value="ATP-DEPENDENT CLP PROTEASE ATP-BINDING SUBUNIT CLPX-LIKE, MITOCHONDRIAL"/>
    <property type="match status" value="1"/>
</dbReference>
<evidence type="ECO:0000259" key="2">
    <source>
        <dbReference type="Pfam" id="PF07724"/>
    </source>
</evidence>
<feature type="transmembrane region" description="Helical" evidence="1">
    <location>
        <begin position="36"/>
        <end position="64"/>
    </location>
</feature>
<protein>
    <submittedName>
        <fullName evidence="3">CLPX-like protein</fullName>
    </submittedName>
</protein>
<keyword evidence="1" id="KW-1133">Transmembrane helix</keyword>
<dbReference type="SUPFAM" id="SSF52540">
    <property type="entry name" value="P-loop containing nucleoside triphosphate hydrolases"/>
    <property type="match status" value="1"/>
</dbReference>
<gene>
    <name evidence="3" type="ORF">MAR_025163</name>
</gene>
<dbReference type="EMBL" id="CP111014">
    <property type="protein sequence ID" value="WAR00791.1"/>
    <property type="molecule type" value="Genomic_DNA"/>
</dbReference>
<dbReference type="InterPro" id="IPR050052">
    <property type="entry name" value="ATP-dep_Clp_protease_ClpX"/>
</dbReference>
<dbReference type="Gene3D" id="3.40.50.300">
    <property type="entry name" value="P-loop containing nucleotide triphosphate hydrolases"/>
    <property type="match status" value="1"/>
</dbReference>
<feature type="domain" description="ATPase AAA-type core" evidence="2">
    <location>
        <begin position="123"/>
        <end position="264"/>
    </location>
</feature>
<keyword evidence="1" id="KW-0472">Membrane</keyword>
<feature type="transmembrane region" description="Helical" evidence="1">
    <location>
        <begin position="103"/>
        <end position="127"/>
    </location>
</feature>
<sequence>IVFLDTCCICVLQVLCSLTHVVFVCCRYCVSGHMLSLYVAGIVFLDTCCLCMLQVVCFWTHVVFVCCRYCVPGHMLSLYVAGIVILDTCFICMLQVLCFWTHVVFVCCRYCVSGHMLSLYVAGIVFLDEVDKLAKVKQNHNKDVGGEEVQQGLLKIIEGTKLQISDKRGKQGGESVSVDTTNILFVASGAFTGLERLVQKRLSKNTLGFGHQVEDLVTDVTPSLDLSSGSELDHLQVDECFRLAEDQDLISFGMIPEFVGRLPCVCPFHHLTEDMLIQVLTQPKDALIKQYQKLFSLD</sequence>
<organism evidence="3 4">
    <name type="scientific">Mya arenaria</name>
    <name type="common">Soft-shell clam</name>
    <dbReference type="NCBI Taxonomy" id="6604"/>
    <lineage>
        <taxon>Eukaryota</taxon>
        <taxon>Metazoa</taxon>
        <taxon>Spiralia</taxon>
        <taxon>Lophotrochozoa</taxon>
        <taxon>Mollusca</taxon>
        <taxon>Bivalvia</taxon>
        <taxon>Autobranchia</taxon>
        <taxon>Heteroconchia</taxon>
        <taxon>Euheterodonta</taxon>
        <taxon>Imparidentia</taxon>
        <taxon>Neoheterodontei</taxon>
        <taxon>Myida</taxon>
        <taxon>Myoidea</taxon>
        <taxon>Myidae</taxon>
        <taxon>Mya</taxon>
    </lineage>
</organism>
<accession>A0ABY7E0V1</accession>
<dbReference type="InterPro" id="IPR027417">
    <property type="entry name" value="P-loop_NTPase"/>
</dbReference>
<feature type="non-terminal residue" evidence="3">
    <location>
        <position position="1"/>
    </location>
</feature>
<feature type="non-terminal residue" evidence="3">
    <location>
        <position position="298"/>
    </location>
</feature>
<feature type="transmembrane region" description="Helical" evidence="1">
    <location>
        <begin position="76"/>
        <end position="97"/>
    </location>
</feature>
<proteinExistence type="predicted"/>
<keyword evidence="4" id="KW-1185">Reference proteome</keyword>
<evidence type="ECO:0000313" key="3">
    <source>
        <dbReference type="EMBL" id="WAR00791.1"/>
    </source>
</evidence>
<evidence type="ECO:0000256" key="1">
    <source>
        <dbReference type="SAM" id="Phobius"/>
    </source>
</evidence>